<evidence type="ECO:0000256" key="5">
    <source>
        <dbReference type="ARBA" id="ARBA00022516"/>
    </source>
</evidence>
<protein>
    <recommendedName>
        <fullName evidence="4 12">UDP-3-O-acyl-N-acetylglucosamine deacetylase</fullName>
        <shortName evidence="12">UDP-3-O-acyl-GlcNAc deacetylase</shortName>
        <ecNumber evidence="4 12">3.5.1.108</ecNumber>
    </recommendedName>
    <alternativeName>
        <fullName evidence="12">UDP-3-O-[R-3-hydroxymyristoyl]-N-acetylglucosamine deacetylase</fullName>
    </alternativeName>
</protein>
<feature type="active site" description="Proton donor" evidence="12">
    <location>
        <position position="295"/>
    </location>
</feature>
<dbReference type="RefSeq" id="WP_422862616.1">
    <property type="nucleotide sequence ID" value="NZ_JAMSKV010000001.1"/>
</dbReference>
<comment type="caution">
    <text evidence="14">The sequence shown here is derived from an EMBL/GenBank/DDBJ whole genome shotgun (WGS) entry which is preliminary data.</text>
</comment>
<comment type="similarity">
    <text evidence="12">Belongs to the LpxC family.</text>
</comment>
<dbReference type="PANTHER" id="PTHR33694">
    <property type="entry name" value="UDP-3-O-ACYL-N-ACETYLGLUCOSAMINE DEACETYLASE 1, MITOCHONDRIAL-RELATED"/>
    <property type="match status" value="1"/>
</dbReference>
<name>A0ABT1W356_9PROT</name>
<keyword evidence="9 12" id="KW-0862">Zinc</keyword>
<dbReference type="EC" id="3.5.1.108" evidence="4 12"/>
<dbReference type="SUPFAM" id="SSF54211">
    <property type="entry name" value="Ribosomal protein S5 domain 2-like"/>
    <property type="match status" value="2"/>
</dbReference>
<dbReference type="Pfam" id="PF03331">
    <property type="entry name" value="LpxC"/>
    <property type="match status" value="1"/>
</dbReference>
<comment type="cofactor">
    <cofactor evidence="1 12">
        <name>Zn(2+)</name>
        <dbReference type="ChEBI" id="CHEBI:29105"/>
    </cofactor>
</comment>
<dbReference type="InterPro" id="IPR011334">
    <property type="entry name" value="UDP-acyl_GlcNac_deAcase_C"/>
</dbReference>
<keyword evidence="8 12" id="KW-0378">Hydrolase</keyword>
<dbReference type="InterPro" id="IPR004463">
    <property type="entry name" value="UDP-acyl_GlcNac_deAcase"/>
</dbReference>
<evidence type="ECO:0000256" key="12">
    <source>
        <dbReference type="HAMAP-Rule" id="MF_00388"/>
    </source>
</evidence>
<feature type="binding site" evidence="12">
    <location>
        <position position="272"/>
    </location>
    <ligand>
        <name>Zn(2+)</name>
        <dbReference type="ChEBI" id="CHEBI:29105"/>
    </ligand>
</feature>
<feature type="binding site" evidence="12">
    <location>
        <position position="109"/>
    </location>
    <ligand>
        <name>Zn(2+)</name>
        <dbReference type="ChEBI" id="CHEBI:29105"/>
    </ligand>
</feature>
<evidence type="ECO:0000256" key="4">
    <source>
        <dbReference type="ARBA" id="ARBA00012745"/>
    </source>
</evidence>
<evidence type="ECO:0000256" key="9">
    <source>
        <dbReference type="ARBA" id="ARBA00022833"/>
    </source>
</evidence>
<evidence type="ECO:0000256" key="6">
    <source>
        <dbReference type="ARBA" id="ARBA00022556"/>
    </source>
</evidence>
<evidence type="ECO:0000256" key="10">
    <source>
        <dbReference type="ARBA" id="ARBA00023098"/>
    </source>
</evidence>
<evidence type="ECO:0000256" key="3">
    <source>
        <dbReference type="ARBA" id="ARBA00005002"/>
    </source>
</evidence>
<keyword evidence="5 12" id="KW-0444">Lipid biosynthesis</keyword>
<dbReference type="HAMAP" id="MF_00388">
    <property type="entry name" value="LpxC"/>
    <property type="match status" value="1"/>
</dbReference>
<feature type="binding site" evidence="12">
    <location>
        <position position="268"/>
    </location>
    <ligand>
        <name>Zn(2+)</name>
        <dbReference type="ChEBI" id="CHEBI:29105"/>
    </ligand>
</feature>
<dbReference type="InterPro" id="IPR015870">
    <property type="entry name" value="UDP-acyl_N-AcGlcN_deAcase_N"/>
</dbReference>
<keyword evidence="10 12" id="KW-0443">Lipid metabolism</keyword>
<keyword evidence="7 12" id="KW-0479">Metal-binding</keyword>
<dbReference type="NCBIfam" id="TIGR00325">
    <property type="entry name" value="lpxC"/>
    <property type="match status" value="1"/>
</dbReference>
<evidence type="ECO:0000256" key="13">
    <source>
        <dbReference type="SAM" id="MobiDB-lite"/>
    </source>
</evidence>
<dbReference type="Gene3D" id="3.30.230.20">
    <property type="entry name" value="lpxc deacetylase, domain 1"/>
    <property type="match status" value="1"/>
</dbReference>
<comment type="catalytic activity">
    <reaction evidence="11 12">
        <text>a UDP-3-O-[(3R)-3-hydroxyacyl]-N-acetyl-alpha-D-glucosamine + H2O = a UDP-3-O-[(3R)-3-hydroxyacyl]-alpha-D-glucosamine + acetate</text>
        <dbReference type="Rhea" id="RHEA:67816"/>
        <dbReference type="ChEBI" id="CHEBI:15377"/>
        <dbReference type="ChEBI" id="CHEBI:30089"/>
        <dbReference type="ChEBI" id="CHEBI:137740"/>
        <dbReference type="ChEBI" id="CHEBI:173225"/>
        <dbReference type="EC" id="3.5.1.108"/>
    </reaction>
</comment>
<feature type="region of interest" description="Disordered" evidence="13">
    <location>
        <begin position="1"/>
        <end position="26"/>
    </location>
</feature>
<evidence type="ECO:0000256" key="11">
    <source>
        <dbReference type="ARBA" id="ARBA00024535"/>
    </source>
</evidence>
<reference evidence="14 15" key="1">
    <citation type="submission" date="2022-06" db="EMBL/GenBank/DDBJ databases">
        <title>Endosaccharibacter gen. nov., sp. nov., endophytic bacteria isolated from sugarcane.</title>
        <authorList>
            <person name="Pitiwittayakul N."/>
            <person name="Yukphan P."/>
            <person name="Charoenyingcharoen P."/>
            <person name="Tanasupawat S."/>
        </authorList>
    </citation>
    <scope>NUCLEOTIDE SEQUENCE [LARGE SCALE GENOMIC DNA]</scope>
    <source>
        <strain evidence="14 15">KSS8</strain>
    </source>
</reference>
<keyword evidence="15" id="KW-1185">Reference proteome</keyword>
<organism evidence="14 15">
    <name type="scientific">Endosaccharibacter trunci</name>
    <dbReference type="NCBI Taxonomy" id="2812733"/>
    <lineage>
        <taxon>Bacteria</taxon>
        <taxon>Pseudomonadati</taxon>
        <taxon>Pseudomonadota</taxon>
        <taxon>Alphaproteobacteria</taxon>
        <taxon>Acetobacterales</taxon>
        <taxon>Acetobacteraceae</taxon>
        <taxon>Endosaccharibacter</taxon>
    </lineage>
</organism>
<dbReference type="InterPro" id="IPR020568">
    <property type="entry name" value="Ribosomal_Su5_D2-typ_SF"/>
</dbReference>
<accession>A0ABT1W356</accession>
<dbReference type="PANTHER" id="PTHR33694:SF1">
    <property type="entry name" value="UDP-3-O-ACYL-N-ACETYLGLUCOSAMINE DEACETYLASE 1, MITOCHONDRIAL-RELATED"/>
    <property type="match status" value="1"/>
</dbReference>
<dbReference type="EMBL" id="JAMSKV010000001">
    <property type="protein sequence ID" value="MCQ8277178.1"/>
    <property type="molecule type" value="Genomic_DNA"/>
</dbReference>
<evidence type="ECO:0000256" key="2">
    <source>
        <dbReference type="ARBA" id="ARBA00002923"/>
    </source>
</evidence>
<proteinExistence type="inferred from homology"/>
<evidence type="ECO:0000313" key="15">
    <source>
        <dbReference type="Proteomes" id="UP001524587"/>
    </source>
</evidence>
<comment type="function">
    <text evidence="2 12">Catalyzes the hydrolysis of UDP-3-O-myristoyl-N-acetylglucosamine to form UDP-3-O-myristoylglucosamine and acetate, the committed step in lipid A biosynthesis.</text>
</comment>
<gene>
    <name evidence="12 14" type="primary">lpxC</name>
    <name evidence="14" type="ORF">NFI95_01765</name>
</gene>
<comment type="pathway">
    <text evidence="3 12">Glycolipid biosynthesis; lipid IV(A) biosynthesis; lipid IV(A) from (3R)-3-hydroxytetradecanoyl-[acyl-carrier-protein] and UDP-N-acetyl-alpha-D-glucosamine: step 2/6.</text>
</comment>
<sequence length="324" mass="34699">MDGMQVDTIGDLHGSSSSVRETGLSFRSPDAGIQHTLRNPISCRGIGLHGGLPVTLAFRPAPVESGIVFRRTDLGTEVAAQFDRVIDTRLCTVLAPEGRPDARVATVEHVMAALIAAGIDNVIVEVDGPEMPVLDGSSEPFLFLLDCAGRVAQDMPRSVIEVLKTVRVEENGAFAELRPNRAPGLSLALSIAFDAAAIGRQAYTMRLSEQGFRSELANCRTFTLRSEIEAMRAAGLARGGSLDNAVVVDGARVMNPAGLRRPNEFVRHKMLDAVGDLALAGHRLQGAFIGHRSGHGLNNRLLRALMADRGAWRIVGWNGRARAA</sequence>
<evidence type="ECO:0000256" key="7">
    <source>
        <dbReference type="ARBA" id="ARBA00022723"/>
    </source>
</evidence>
<dbReference type="Gene3D" id="3.30.1700.10">
    <property type="entry name" value="lpxc deacetylase, domain 2"/>
    <property type="match status" value="1"/>
</dbReference>
<dbReference type="Proteomes" id="UP001524587">
    <property type="component" value="Unassembled WGS sequence"/>
</dbReference>
<dbReference type="GO" id="GO:0103117">
    <property type="term" value="F:UDP-3-O-acyl-N-acetylglucosamine deacetylase activity"/>
    <property type="evidence" value="ECO:0007669"/>
    <property type="project" value="UniProtKB-EC"/>
</dbReference>
<evidence type="ECO:0000256" key="8">
    <source>
        <dbReference type="ARBA" id="ARBA00022801"/>
    </source>
</evidence>
<evidence type="ECO:0000313" key="14">
    <source>
        <dbReference type="EMBL" id="MCQ8277178.1"/>
    </source>
</evidence>
<evidence type="ECO:0000256" key="1">
    <source>
        <dbReference type="ARBA" id="ARBA00001947"/>
    </source>
</evidence>
<keyword evidence="6 12" id="KW-0441">Lipid A biosynthesis</keyword>